<dbReference type="CDD" id="cd04301">
    <property type="entry name" value="NAT_SF"/>
    <property type="match status" value="1"/>
</dbReference>
<organism evidence="2 3">
    <name type="scientific">Candidatus Cryosericum terrychapinii</name>
    <dbReference type="NCBI Taxonomy" id="2290919"/>
    <lineage>
        <taxon>Bacteria</taxon>
        <taxon>Pseudomonadati</taxon>
        <taxon>Caldisericota/Cryosericota group</taxon>
        <taxon>Candidatus Cryosericota</taxon>
        <taxon>Candidatus Cryosericia</taxon>
        <taxon>Candidatus Cryosericales</taxon>
        <taxon>Candidatus Cryosericaceae</taxon>
        <taxon>Candidatus Cryosericum</taxon>
    </lineage>
</organism>
<dbReference type="EMBL" id="QXIS01000009">
    <property type="protein sequence ID" value="RIE06500.1"/>
    <property type="molecule type" value="Genomic_DNA"/>
</dbReference>
<dbReference type="InterPro" id="IPR016181">
    <property type="entry name" value="Acyl_CoA_acyltransferase"/>
</dbReference>
<protein>
    <submittedName>
        <fullName evidence="2">GNAT family N-acetyltransferase</fullName>
    </submittedName>
</protein>
<evidence type="ECO:0000313" key="3">
    <source>
        <dbReference type="Proteomes" id="UP000266328"/>
    </source>
</evidence>
<dbReference type="GO" id="GO:0016747">
    <property type="term" value="F:acyltransferase activity, transferring groups other than amino-acyl groups"/>
    <property type="evidence" value="ECO:0007669"/>
    <property type="project" value="InterPro"/>
</dbReference>
<comment type="caution">
    <text evidence="2">The sequence shown here is derived from an EMBL/GenBank/DDBJ whole genome shotgun (WGS) entry which is preliminary data.</text>
</comment>
<dbReference type="InterPro" id="IPR000182">
    <property type="entry name" value="GNAT_dom"/>
</dbReference>
<gene>
    <name evidence="2" type="ORF">SMC7_01875</name>
</gene>
<keyword evidence="2" id="KW-0808">Transferase</keyword>
<evidence type="ECO:0000313" key="2">
    <source>
        <dbReference type="EMBL" id="RIE06500.1"/>
    </source>
</evidence>
<dbReference type="OrthoDB" id="9799092at2"/>
<dbReference type="Proteomes" id="UP000266328">
    <property type="component" value="Unassembled WGS sequence"/>
</dbReference>
<feature type="domain" description="N-acetyltransferase" evidence="1">
    <location>
        <begin position="4"/>
        <end position="171"/>
    </location>
</feature>
<dbReference type="Pfam" id="PF00583">
    <property type="entry name" value="Acetyltransf_1"/>
    <property type="match status" value="1"/>
</dbReference>
<accession>A0A398CWD0</accession>
<dbReference type="PROSITE" id="PS51186">
    <property type="entry name" value="GNAT"/>
    <property type="match status" value="1"/>
</dbReference>
<name>A0A398CWD0_9BACT</name>
<dbReference type="SUPFAM" id="SSF55729">
    <property type="entry name" value="Acyl-CoA N-acyltransferases (Nat)"/>
    <property type="match status" value="1"/>
</dbReference>
<dbReference type="RefSeq" id="WP_119088690.1">
    <property type="nucleotide sequence ID" value="NZ_QXIS01000009.1"/>
</dbReference>
<reference evidence="2 3" key="1">
    <citation type="submission" date="2018-09" db="EMBL/GenBank/DDBJ databases">
        <title>Discovery and Ecogenomic Context for Candidatus Cryosericales, a Global Caldiserica Order Active in Thawing Permafrost.</title>
        <authorList>
            <person name="Martinez M.A."/>
            <person name="Woodcroft B.J."/>
            <person name="Ignacio Espinoza J.C."/>
            <person name="Zayed A."/>
            <person name="Singleton C.M."/>
            <person name="Boyd J."/>
            <person name="Li Y.-F."/>
            <person name="Purvine S."/>
            <person name="Maughan H."/>
            <person name="Hodgkins S.B."/>
            <person name="Anderson D."/>
            <person name="Sederholm M."/>
            <person name="Temperton B."/>
            <person name="Saleska S.R."/>
            <person name="Tyson G.W."/>
            <person name="Rich V.I."/>
        </authorList>
    </citation>
    <scope>NUCLEOTIDE SEQUENCE [LARGE SCALE GENOMIC DNA]</scope>
    <source>
        <strain evidence="2 3">SMC7</strain>
    </source>
</reference>
<dbReference type="Gene3D" id="3.40.630.30">
    <property type="match status" value="1"/>
</dbReference>
<evidence type="ECO:0000259" key="1">
    <source>
        <dbReference type="PROSITE" id="PS51186"/>
    </source>
</evidence>
<dbReference type="AlphaFoldDB" id="A0A398CWD0"/>
<sequence>MSATRILPVAVRNAGDLATICAGEGAKSDPLWERATKAKRQWARDRLAELGTFAWVAYNGADPIGMIQCHPDRDPMGVGVAIIDCLWVPKKSRWGRGIGSKLLAEVETTMQRQHRWFDGKPADGMAAIAFHGEAEGQQSAESFYVHHGFVHVDGDPDLMFKPFLPETVWTPTPRAVMTPTSLPDDQARVTVLLGPLSCPFQYRILSQTGTYVGEKLGMTVTEVDAVIDPEGYLAHGGLTGILVNGRLLQHDLLRREKLDEELTGL</sequence>
<proteinExistence type="predicted"/>
<keyword evidence="3" id="KW-1185">Reference proteome</keyword>